<dbReference type="Gene3D" id="3.30.40.10">
    <property type="entry name" value="Zinc/RING finger domain, C3HC4 (zinc finger)"/>
    <property type="match status" value="1"/>
</dbReference>
<feature type="compositionally biased region" description="Basic and acidic residues" evidence="5">
    <location>
        <begin position="427"/>
        <end position="441"/>
    </location>
</feature>
<evidence type="ECO:0000256" key="3">
    <source>
        <dbReference type="ARBA" id="ARBA00022833"/>
    </source>
</evidence>
<feature type="compositionally biased region" description="Low complexity" evidence="5">
    <location>
        <begin position="149"/>
        <end position="158"/>
    </location>
</feature>
<keyword evidence="8" id="KW-1185">Reference proteome</keyword>
<comment type="caution">
    <text evidence="7">The sequence shown here is derived from an EMBL/GenBank/DDBJ whole genome shotgun (WGS) entry which is preliminary data.</text>
</comment>
<dbReference type="Proteomes" id="UP000815325">
    <property type="component" value="Unassembled WGS sequence"/>
</dbReference>
<dbReference type="InterPro" id="IPR013083">
    <property type="entry name" value="Znf_RING/FYVE/PHD"/>
</dbReference>
<evidence type="ECO:0000313" key="8">
    <source>
        <dbReference type="Proteomes" id="UP000815325"/>
    </source>
</evidence>
<feature type="compositionally biased region" description="Basic and acidic residues" evidence="5">
    <location>
        <begin position="252"/>
        <end position="265"/>
    </location>
</feature>
<reference evidence="7" key="1">
    <citation type="submission" date="2017-08" db="EMBL/GenBank/DDBJ databases">
        <authorList>
            <person name="Polle J.E."/>
            <person name="Barry K."/>
            <person name="Cushman J."/>
            <person name="Schmutz J."/>
            <person name="Tran D."/>
            <person name="Hathwaick L.T."/>
            <person name="Yim W.C."/>
            <person name="Jenkins J."/>
            <person name="Mckie-Krisberg Z.M."/>
            <person name="Prochnik S."/>
            <person name="Lindquist E."/>
            <person name="Dockter R.B."/>
            <person name="Adam C."/>
            <person name="Molina H."/>
            <person name="Bunkerborg J."/>
            <person name="Jin E."/>
            <person name="Buchheim M."/>
            <person name="Magnuson J."/>
        </authorList>
    </citation>
    <scope>NUCLEOTIDE SEQUENCE</scope>
    <source>
        <strain evidence="7">CCAP 19/18</strain>
    </source>
</reference>
<feature type="compositionally biased region" description="Low complexity" evidence="5">
    <location>
        <begin position="197"/>
        <end position="210"/>
    </location>
</feature>
<feature type="region of interest" description="Disordered" evidence="5">
    <location>
        <begin position="464"/>
        <end position="514"/>
    </location>
</feature>
<feature type="compositionally biased region" description="Low complexity" evidence="5">
    <location>
        <begin position="130"/>
        <end position="140"/>
    </location>
</feature>
<keyword evidence="1" id="KW-0479">Metal-binding</keyword>
<evidence type="ECO:0000256" key="5">
    <source>
        <dbReference type="SAM" id="MobiDB-lite"/>
    </source>
</evidence>
<dbReference type="CDD" id="cd16454">
    <property type="entry name" value="RING-H2_PA-TM-RING"/>
    <property type="match status" value="1"/>
</dbReference>
<name>A0ABQ7GTI8_DUNSA</name>
<feature type="compositionally biased region" description="Basic and acidic residues" evidence="5">
    <location>
        <begin position="212"/>
        <end position="224"/>
    </location>
</feature>
<evidence type="ECO:0000259" key="6">
    <source>
        <dbReference type="PROSITE" id="PS50089"/>
    </source>
</evidence>
<evidence type="ECO:0000256" key="1">
    <source>
        <dbReference type="ARBA" id="ARBA00022723"/>
    </source>
</evidence>
<feature type="compositionally biased region" description="Basic and acidic residues" evidence="5">
    <location>
        <begin position="480"/>
        <end position="503"/>
    </location>
</feature>
<keyword evidence="3" id="KW-0862">Zinc</keyword>
<organism evidence="7 8">
    <name type="scientific">Dunaliella salina</name>
    <name type="common">Green alga</name>
    <name type="synonym">Protococcus salinus</name>
    <dbReference type="NCBI Taxonomy" id="3046"/>
    <lineage>
        <taxon>Eukaryota</taxon>
        <taxon>Viridiplantae</taxon>
        <taxon>Chlorophyta</taxon>
        <taxon>core chlorophytes</taxon>
        <taxon>Chlorophyceae</taxon>
        <taxon>CS clade</taxon>
        <taxon>Chlamydomonadales</taxon>
        <taxon>Dunaliellaceae</taxon>
        <taxon>Dunaliella</taxon>
    </lineage>
</organism>
<dbReference type="InterPro" id="IPR001841">
    <property type="entry name" value="Znf_RING"/>
</dbReference>
<dbReference type="SMART" id="SM00184">
    <property type="entry name" value="RING"/>
    <property type="match status" value="1"/>
</dbReference>
<proteinExistence type="predicted"/>
<feature type="non-terminal residue" evidence="7">
    <location>
        <position position="514"/>
    </location>
</feature>
<gene>
    <name evidence="7" type="ORF">DUNSADRAFT_3701</name>
</gene>
<accession>A0ABQ7GTI8</accession>
<feature type="compositionally biased region" description="Low complexity" evidence="5">
    <location>
        <begin position="504"/>
        <end position="514"/>
    </location>
</feature>
<dbReference type="SUPFAM" id="SSF57850">
    <property type="entry name" value="RING/U-box"/>
    <property type="match status" value="1"/>
</dbReference>
<evidence type="ECO:0000256" key="4">
    <source>
        <dbReference type="PROSITE-ProRule" id="PRU00175"/>
    </source>
</evidence>
<feature type="region of interest" description="Disordered" evidence="5">
    <location>
        <begin position="124"/>
        <end position="165"/>
    </location>
</feature>
<protein>
    <recommendedName>
        <fullName evidence="6">RING-type domain-containing protein</fullName>
    </recommendedName>
</protein>
<dbReference type="EMBL" id="MU069598">
    <property type="protein sequence ID" value="KAF5837924.1"/>
    <property type="molecule type" value="Genomic_DNA"/>
</dbReference>
<dbReference type="PANTHER" id="PTHR45931:SF3">
    <property type="entry name" value="RING ZINC FINGER-CONTAINING PROTEIN"/>
    <property type="match status" value="1"/>
</dbReference>
<keyword evidence="2 4" id="KW-0863">Zinc-finger</keyword>
<sequence>MAHAQDDICISPLTNPHAARTHAPHSAECACPACAQVHVTTTPVTPDMLRGGFPGGLALPAGHTMMLTMPADVALAGLGGLFPGMEGGPFGTENFDQILTNILNQYQPAAQPAARSVVERLPRRRVRGGQQQAPQLSQLPHHQHHDHQQQQQQQQQQQEGGKDEVHMRVEGAKSSVGHEKDEMEWEQACPHGGVGDAAGAAGTNGTAIPGKAAEKGLEACEEKPATGPAHTLQQHGQKTQDETAAATGQGQAREEATAGEPREGLAKEAEEWARCQEGEPCSVCLSLFGAGEVAVELPCGHDFHEGCILPWLQDHHTCPTCRGPLPLEDETRPSVSAADIRDAAHRNAAHIQRQNSAEATYAQPPQPASHTQPQGREAAGAGREAGLTHYPELAQAQHNLAQRLHSIRTRVRALRRRQTGESSRGTQTRELEEQQQRRQDAQDGPSWVSVQAMEEEIRQLEEEELRPLEEDVQQEQQHILQEHRALQEGMHRDLERRERDRQQQRQQQQGDRNR</sequence>
<evidence type="ECO:0000256" key="2">
    <source>
        <dbReference type="ARBA" id="ARBA00022771"/>
    </source>
</evidence>
<feature type="domain" description="RING-type" evidence="6">
    <location>
        <begin position="281"/>
        <end position="322"/>
    </location>
</feature>
<dbReference type="PROSITE" id="PS50089">
    <property type="entry name" value="ZF_RING_2"/>
    <property type="match status" value="1"/>
</dbReference>
<dbReference type="InterPro" id="IPR051834">
    <property type="entry name" value="RING_finger_E3_ligase"/>
</dbReference>
<feature type="region of interest" description="Disordered" evidence="5">
    <location>
        <begin position="414"/>
        <end position="447"/>
    </location>
</feature>
<evidence type="ECO:0000313" key="7">
    <source>
        <dbReference type="EMBL" id="KAF5837924.1"/>
    </source>
</evidence>
<feature type="region of interest" description="Disordered" evidence="5">
    <location>
        <begin position="189"/>
        <end position="265"/>
    </location>
</feature>
<dbReference type="PANTHER" id="PTHR45931">
    <property type="entry name" value="SI:CH211-59O9.10"/>
    <property type="match status" value="1"/>
</dbReference>
<feature type="region of interest" description="Disordered" evidence="5">
    <location>
        <begin position="347"/>
        <end position="383"/>
    </location>
</feature>
<dbReference type="Pfam" id="PF13639">
    <property type="entry name" value="zf-RING_2"/>
    <property type="match status" value="1"/>
</dbReference>